<evidence type="ECO:0000259" key="1">
    <source>
        <dbReference type="Pfam" id="PF12867"/>
    </source>
</evidence>
<accession>A0ABS2H621</accession>
<feature type="domain" description="DinB-like" evidence="1">
    <location>
        <begin position="14"/>
        <end position="142"/>
    </location>
</feature>
<dbReference type="InterPro" id="IPR034660">
    <property type="entry name" value="DinB/YfiT-like"/>
</dbReference>
<comment type="caution">
    <text evidence="2">The sequence shown here is derived from an EMBL/GenBank/DDBJ whole genome shotgun (WGS) entry which is preliminary data.</text>
</comment>
<dbReference type="Pfam" id="PF12867">
    <property type="entry name" value="DinB_2"/>
    <property type="match status" value="1"/>
</dbReference>
<protein>
    <submittedName>
        <fullName evidence="2">DinB family protein</fullName>
    </submittedName>
</protein>
<dbReference type="InterPro" id="IPR024775">
    <property type="entry name" value="DinB-like"/>
</dbReference>
<organism evidence="2 3">
    <name type="scientific">Paenibacillus rhizolycopersici</name>
    <dbReference type="NCBI Taxonomy" id="2780073"/>
    <lineage>
        <taxon>Bacteria</taxon>
        <taxon>Bacillati</taxon>
        <taxon>Bacillota</taxon>
        <taxon>Bacilli</taxon>
        <taxon>Bacillales</taxon>
        <taxon>Paenibacillaceae</taxon>
        <taxon>Paenibacillus</taxon>
    </lineage>
</organism>
<dbReference type="Gene3D" id="1.20.120.450">
    <property type="entry name" value="dinb family like domain"/>
    <property type="match status" value="1"/>
</dbReference>
<sequence length="150" mass="18023">MQAVKDDLLSQFRAWTSYVRDIEPLDWAKPVNEGKWSVHGLVSHLMMWDKYFWERAIQPISQDQPLSLQELDFDEFNREAVEFGHAKSKSELIELTVYYRCLILEAIEGMDEAMLNRTYGEFTFESYLRDFIWHDQHHRSQIEERKAYLV</sequence>
<name>A0ABS2H621_9BACL</name>
<evidence type="ECO:0000313" key="2">
    <source>
        <dbReference type="EMBL" id="MBM6995199.1"/>
    </source>
</evidence>
<dbReference type="Proteomes" id="UP001516620">
    <property type="component" value="Unassembled WGS sequence"/>
</dbReference>
<dbReference type="SUPFAM" id="SSF109854">
    <property type="entry name" value="DinB/YfiT-like putative metalloenzymes"/>
    <property type="match status" value="1"/>
</dbReference>
<gene>
    <name evidence="2" type="ORF">IM700_005930</name>
</gene>
<dbReference type="EMBL" id="JADCNN020000004">
    <property type="protein sequence ID" value="MBM6995199.1"/>
    <property type="molecule type" value="Genomic_DNA"/>
</dbReference>
<keyword evidence="3" id="KW-1185">Reference proteome</keyword>
<evidence type="ECO:0000313" key="3">
    <source>
        <dbReference type="Proteomes" id="UP001516620"/>
    </source>
</evidence>
<reference evidence="2 3" key="1">
    <citation type="submission" date="2021-01" db="EMBL/GenBank/DDBJ databases">
        <title>Paenibacillus sp.nov. isolated from the rhizosphere soil of tomato plant.</title>
        <authorList>
            <person name="Thin K.K."/>
            <person name="Zhang X."/>
            <person name="He S."/>
        </authorList>
    </citation>
    <scope>NUCLEOTIDE SEQUENCE [LARGE SCALE GENOMIC DNA]</scope>
    <source>
        <strain evidence="2 3">DXFW5</strain>
    </source>
</reference>
<proteinExistence type="predicted"/>